<protein>
    <recommendedName>
        <fullName evidence="2">DUF11 domain-containing protein</fullName>
    </recommendedName>
</protein>
<keyword evidence="4" id="KW-1185">Reference proteome</keyword>
<dbReference type="Pfam" id="PF01345">
    <property type="entry name" value="DUF11"/>
    <property type="match status" value="1"/>
</dbReference>
<name>A0A1L3JGF2_9FLAO</name>
<dbReference type="AlphaFoldDB" id="A0A1L3JGF2"/>
<evidence type="ECO:0000259" key="2">
    <source>
        <dbReference type="Pfam" id="PF01345"/>
    </source>
</evidence>
<dbReference type="InterPro" id="IPR001434">
    <property type="entry name" value="OmcB-like_DUF11"/>
</dbReference>
<proteinExistence type="predicted"/>
<dbReference type="RefSeq" id="WP_072554541.1">
    <property type="nucleotide sequence ID" value="NZ_CP018155.1"/>
</dbReference>
<feature type="chain" id="PRO_5011956122" description="DUF11 domain-containing protein" evidence="1">
    <location>
        <begin position="33"/>
        <end position="1088"/>
    </location>
</feature>
<dbReference type="EMBL" id="CP018155">
    <property type="protein sequence ID" value="APG64217.1"/>
    <property type="molecule type" value="Genomic_DNA"/>
</dbReference>
<dbReference type="STRING" id="1850252.LPB136_02025"/>
<dbReference type="Gene3D" id="4.10.1080.10">
    <property type="entry name" value="TSP type-3 repeat"/>
    <property type="match status" value="1"/>
</dbReference>
<organism evidence="3 4">
    <name type="scientific">Tenacibaculum todarodis</name>
    <dbReference type="NCBI Taxonomy" id="1850252"/>
    <lineage>
        <taxon>Bacteria</taxon>
        <taxon>Pseudomonadati</taxon>
        <taxon>Bacteroidota</taxon>
        <taxon>Flavobacteriia</taxon>
        <taxon>Flavobacteriales</taxon>
        <taxon>Flavobacteriaceae</taxon>
        <taxon>Tenacibaculum</taxon>
    </lineage>
</organism>
<gene>
    <name evidence="3" type="ORF">LPB136_02025</name>
</gene>
<reference evidence="3 4" key="1">
    <citation type="submission" date="2016-11" db="EMBL/GenBank/DDBJ databases">
        <title>Tenacibaculum sp. LPB0136, isolated from marine environment.</title>
        <authorList>
            <person name="Kim E."/>
            <person name="Yi H."/>
        </authorList>
    </citation>
    <scope>NUCLEOTIDE SEQUENCE [LARGE SCALE GENOMIC DNA]</scope>
    <source>
        <strain evidence="3 4">LPB0136</strain>
    </source>
</reference>
<feature type="domain" description="DUF11" evidence="2">
    <location>
        <begin position="977"/>
        <end position="1083"/>
    </location>
</feature>
<dbReference type="GO" id="GO:0005509">
    <property type="term" value="F:calcium ion binding"/>
    <property type="evidence" value="ECO:0007669"/>
    <property type="project" value="InterPro"/>
</dbReference>
<evidence type="ECO:0000256" key="1">
    <source>
        <dbReference type="SAM" id="SignalP"/>
    </source>
</evidence>
<dbReference type="InterPro" id="IPR051172">
    <property type="entry name" value="Chlamydia_OmcB"/>
</dbReference>
<dbReference type="Gene3D" id="2.60.40.3080">
    <property type="match status" value="1"/>
</dbReference>
<dbReference type="NCBIfam" id="TIGR01451">
    <property type="entry name" value="B_ant_repeat"/>
    <property type="match status" value="1"/>
</dbReference>
<keyword evidence="1" id="KW-0732">Signal</keyword>
<dbReference type="SUPFAM" id="SSF103647">
    <property type="entry name" value="TSP type-3 repeat"/>
    <property type="match status" value="1"/>
</dbReference>
<dbReference type="KEGG" id="ten:LPB136_02025"/>
<feature type="signal peptide" evidence="1">
    <location>
        <begin position="1"/>
        <end position="32"/>
    </location>
</feature>
<dbReference type="OrthoDB" id="9805017at2"/>
<evidence type="ECO:0000313" key="4">
    <source>
        <dbReference type="Proteomes" id="UP000181898"/>
    </source>
</evidence>
<dbReference type="Proteomes" id="UP000181898">
    <property type="component" value="Chromosome"/>
</dbReference>
<evidence type="ECO:0000313" key="3">
    <source>
        <dbReference type="EMBL" id="APG64217.1"/>
    </source>
</evidence>
<dbReference type="PANTHER" id="PTHR34819">
    <property type="entry name" value="LARGE CYSTEINE-RICH PERIPLASMIC PROTEIN OMCB"/>
    <property type="match status" value="1"/>
</dbReference>
<sequence>MDNSYFLVKLLGKAIVTFCIATLFLFTASVEAQNSGAWTASGSGATTTWSANNGQTGANLVNISLSATNYGSGTGFTLNDFTTGEFLACSTGFSDPSMVSNPSLSLRHTFQNSAFITINFSSPVVNPVIHIDRLGGGGGPGGQTTSSMLRVITPGITLTELSQNDTHFITDEVNQTITRESGTLPYNNVNAGECGAPEDDPAAGSVRLNGTFNSVTFEVSMNQDQPANVNDRFEIAFSNVVPATIEAVNDNFTANVITPTGGSPGNVLANDDYNGATPVDADVDITVTNTGGLTGVTIDNDGNIIVPANTPANNYTVTYQICQTGGTTLCDTATVLITVSCDSDGDGVCDDVDKCEGFDDAIDSDNDTIPDGCDLDNDNDGILDTDENASCGITNTTLLFQDFGNAPNATPSSSVTLASLNPGITTAYGYDALSNPYAGNDLNDDFYSVFNNIPESAAWATSGSDVWQTIGDHTDGGATATAGRMLMVNAGNTLDAIYQQTLTGVGTGALIDVSFWVLNLDYDKPSSNGRALPNIQIELWQNGAILGTPINTGDIPREARGDVNAWKKFETTSPIKALDNSDITLILRNNVSNTNGNDLAIDDILVTQACDTDGDGTPNYLDLDSDNDGCPDALEGNGGVLLSQLNADGSINTATNPVNDNGIPVGPGTAGNGITGQDDVSSTNANVTGDQCDDDGDGVPNVTDKCDGFNDNLDFDNDTVPDGCDDDADNDGILDVNEQQNAACEKDLSLNLNYNGADFDIGAFEPVSVGTVLDATISIEVDDLVGFVEGDISRFIFNYSTSGPSNIPTTRVIQNSGDLYEITVPYTVKNGDDLSDDDYYCRGHKISFTSIFIELTNGVVMSIPDIIDQDICGSGNTVRPYTFTYYDCDNDGQPNELDTDSDNDGCPDAVEGAGTILSNDAALTNLTDGSNGGSIQNLGTVSDAEGNPIYPSSGTAGYEHATAPAVIDASINACQADLSLTKSVDTALPKIGGNIVYTLTVANNGVSNATGVQVTDVLPAGLTFVSDNSSTTSTTYTGNVWDIGNLNVNQTVSLQITATVNGAGTIINTAEITQSNQTDLDSTPASGN</sequence>
<dbReference type="PANTHER" id="PTHR34819:SF4">
    <property type="entry name" value="LARGE CYSTEINE-RICH PERIPLASMIC PROTEIN OMCB"/>
    <property type="match status" value="1"/>
</dbReference>
<dbReference type="InterPro" id="IPR047589">
    <property type="entry name" value="DUF11_rpt"/>
</dbReference>
<dbReference type="InterPro" id="IPR028974">
    <property type="entry name" value="TSP_type-3_rpt"/>
</dbReference>
<accession>A0A1L3JGF2</accession>